<feature type="domain" description="APS kinase" evidence="2">
    <location>
        <begin position="48"/>
        <end position="82"/>
    </location>
</feature>
<comment type="caution">
    <text evidence="3">The sequence shown here is derived from an EMBL/GenBank/DDBJ whole genome shotgun (WGS) entry which is preliminary data.</text>
</comment>
<evidence type="ECO:0000259" key="2">
    <source>
        <dbReference type="Pfam" id="PF01583"/>
    </source>
</evidence>
<dbReference type="InterPro" id="IPR059117">
    <property type="entry name" value="APS_kinase_dom"/>
</dbReference>
<dbReference type="Proteomes" id="UP001234178">
    <property type="component" value="Unassembled WGS sequence"/>
</dbReference>
<dbReference type="Pfam" id="PF01583">
    <property type="entry name" value="APS_kinase"/>
    <property type="match status" value="1"/>
</dbReference>
<name>A0ABR0B7T2_9CRUS</name>
<proteinExistence type="predicted"/>
<keyword evidence="1" id="KW-0808">Transferase</keyword>
<evidence type="ECO:0000313" key="4">
    <source>
        <dbReference type="Proteomes" id="UP001234178"/>
    </source>
</evidence>
<evidence type="ECO:0000313" key="3">
    <source>
        <dbReference type="EMBL" id="KAK4037744.1"/>
    </source>
</evidence>
<keyword evidence="4" id="KW-1185">Reference proteome</keyword>
<organism evidence="3 4">
    <name type="scientific">Daphnia magna</name>
    <dbReference type="NCBI Taxonomy" id="35525"/>
    <lineage>
        <taxon>Eukaryota</taxon>
        <taxon>Metazoa</taxon>
        <taxon>Ecdysozoa</taxon>
        <taxon>Arthropoda</taxon>
        <taxon>Crustacea</taxon>
        <taxon>Branchiopoda</taxon>
        <taxon>Diplostraca</taxon>
        <taxon>Cladocera</taxon>
        <taxon>Anomopoda</taxon>
        <taxon>Daphniidae</taxon>
        <taxon>Daphnia</taxon>
    </lineage>
</organism>
<dbReference type="EMBL" id="JAOYFB010000040">
    <property type="protein sequence ID" value="KAK4037744.1"/>
    <property type="molecule type" value="Genomic_DNA"/>
</dbReference>
<sequence>MEGFELHSYQFSLSYFNWQGIRVQALHQLSDKAPRTVFVSVQSLLLDAESGVVTLCCFVSPFCVDRDRAKKIYEKAGLPFLESSSTPR</sequence>
<evidence type="ECO:0000256" key="1">
    <source>
        <dbReference type="ARBA" id="ARBA00022679"/>
    </source>
</evidence>
<protein>
    <recommendedName>
        <fullName evidence="2">APS kinase domain-containing protein</fullName>
    </recommendedName>
</protein>
<accession>A0ABR0B7T2</accession>
<gene>
    <name evidence="3" type="ORF">OUZ56_029773</name>
</gene>
<reference evidence="3 4" key="1">
    <citation type="journal article" date="2023" name="Nucleic Acids Res.">
        <title>The hologenome of Daphnia magna reveals possible DNA methylation and microbiome-mediated evolution of the host genome.</title>
        <authorList>
            <person name="Chaturvedi A."/>
            <person name="Li X."/>
            <person name="Dhandapani V."/>
            <person name="Marshall H."/>
            <person name="Kissane S."/>
            <person name="Cuenca-Cambronero M."/>
            <person name="Asole G."/>
            <person name="Calvet F."/>
            <person name="Ruiz-Romero M."/>
            <person name="Marangio P."/>
            <person name="Guigo R."/>
            <person name="Rago D."/>
            <person name="Mirbahai L."/>
            <person name="Eastwood N."/>
            <person name="Colbourne J.K."/>
            <person name="Zhou J."/>
            <person name="Mallon E."/>
            <person name="Orsini L."/>
        </authorList>
    </citation>
    <scope>NUCLEOTIDE SEQUENCE [LARGE SCALE GENOMIC DNA]</scope>
    <source>
        <strain evidence="3">LRV0_1</strain>
    </source>
</reference>